<reference evidence="1" key="1">
    <citation type="submission" date="2019-12" db="EMBL/GenBank/DDBJ databases">
        <title>Genome sequencing and annotation of Brassica cretica.</title>
        <authorList>
            <person name="Studholme D.J."/>
            <person name="Sarris P."/>
        </authorList>
    </citation>
    <scope>NUCLEOTIDE SEQUENCE</scope>
    <source>
        <strain evidence="1">PFS-109/04</strain>
        <tissue evidence="1">Leaf</tissue>
    </source>
</reference>
<name>A0A8S9S0R1_BRACR</name>
<dbReference type="EMBL" id="QGKX02000088">
    <property type="protein sequence ID" value="KAF3586218.1"/>
    <property type="molecule type" value="Genomic_DNA"/>
</dbReference>
<dbReference type="Proteomes" id="UP000712600">
    <property type="component" value="Unassembled WGS sequence"/>
</dbReference>
<gene>
    <name evidence="1" type="ORF">F2Q69_00030776</name>
</gene>
<accession>A0A8S9S0R1</accession>
<protein>
    <submittedName>
        <fullName evidence="1">Uncharacterized protein</fullName>
    </submittedName>
</protein>
<comment type="caution">
    <text evidence="1">The sequence shown here is derived from an EMBL/GenBank/DDBJ whole genome shotgun (WGS) entry which is preliminary data.</text>
</comment>
<sequence>MPSSMLRRRLRHHCSAVVSVVTALPSSLLCSAVVSSIVVLHLRFVSPQGIFDLMICCFDLIFELIEGLEQSISDTHNSMKTIISNLYF</sequence>
<dbReference type="AlphaFoldDB" id="A0A8S9S0R1"/>
<proteinExistence type="predicted"/>
<evidence type="ECO:0000313" key="2">
    <source>
        <dbReference type="Proteomes" id="UP000712600"/>
    </source>
</evidence>
<evidence type="ECO:0000313" key="1">
    <source>
        <dbReference type="EMBL" id="KAF3586218.1"/>
    </source>
</evidence>
<organism evidence="1 2">
    <name type="scientific">Brassica cretica</name>
    <name type="common">Mustard</name>
    <dbReference type="NCBI Taxonomy" id="69181"/>
    <lineage>
        <taxon>Eukaryota</taxon>
        <taxon>Viridiplantae</taxon>
        <taxon>Streptophyta</taxon>
        <taxon>Embryophyta</taxon>
        <taxon>Tracheophyta</taxon>
        <taxon>Spermatophyta</taxon>
        <taxon>Magnoliopsida</taxon>
        <taxon>eudicotyledons</taxon>
        <taxon>Gunneridae</taxon>
        <taxon>Pentapetalae</taxon>
        <taxon>rosids</taxon>
        <taxon>malvids</taxon>
        <taxon>Brassicales</taxon>
        <taxon>Brassicaceae</taxon>
        <taxon>Brassiceae</taxon>
        <taxon>Brassica</taxon>
    </lineage>
</organism>